<feature type="compositionally biased region" description="Low complexity" evidence="5">
    <location>
        <begin position="1"/>
        <end position="10"/>
    </location>
</feature>
<dbReference type="RefSeq" id="WP_145909968.1">
    <property type="nucleotide sequence ID" value="NZ_BAAAMZ010000017.1"/>
</dbReference>
<sequence>MSAAADHAAAGPGWEPLPDTSVHQRFADRAAAAPHAVALECDDQRLTYAELDAGANRLAHLLRGHGIGPGSPVAVCARRDTEVVVALLAVLKAGGHYVPLDPEYPAERLTLMAADSGARILLVQPEFAHRFDAVPGLRAVEMAKGLPVAAGQPSTAPAVATHPDDLAYLMYTSGSTGRPKGVGITHRNVLRLVHEVDYADLDREQVVLMLASLSFDASTYELWGALTNGATLAVLPQPVPSAAAIEQAVRRHGVTQLMLTSGLFQHVVRTRPQALAGVRHVLVAGDVAPPAEVRTLLELGVEVSNAYGPTECTTFSCVRRGITLAETGGSIPIGTAITRTTTHVVDEEDRPVPAGTPGELLVGGPGVGRGYLGRPALTAERFVPDPSAPVPGARLYRTGDLVRRQDDGLLQFLGRRDQQVKILGHRVEPGEVEAALGNHPEVGAAAVAVRPTAAGDKQLVGYVVPGAGAAPDGARLREYLRERLPEHLVPTAWVTLDELPLTPNGKVDRAALPAPTTTGGAGPQPHSPLERAVAEVWTELLGVDPIGADDDFFTLGGHSLLATQVVALLAERYPVDLPVRAVFDAPTVALLAVEVHRAITEHVAQLSDTEVESMLSQVRE</sequence>
<dbReference type="InterPro" id="IPR025110">
    <property type="entry name" value="AMP-bd_C"/>
</dbReference>
<feature type="region of interest" description="Disordered" evidence="5">
    <location>
        <begin position="1"/>
        <end position="20"/>
    </location>
</feature>
<dbReference type="SMART" id="SM00823">
    <property type="entry name" value="PKS_PP"/>
    <property type="match status" value="1"/>
</dbReference>
<dbReference type="GO" id="GO:0017000">
    <property type="term" value="P:antibiotic biosynthetic process"/>
    <property type="evidence" value="ECO:0007669"/>
    <property type="project" value="UniProtKB-ARBA"/>
</dbReference>
<evidence type="ECO:0000256" key="2">
    <source>
        <dbReference type="ARBA" id="ARBA00006432"/>
    </source>
</evidence>
<dbReference type="GO" id="GO:0044550">
    <property type="term" value="P:secondary metabolite biosynthetic process"/>
    <property type="evidence" value="ECO:0007669"/>
    <property type="project" value="UniProtKB-ARBA"/>
</dbReference>
<dbReference type="InterPro" id="IPR036736">
    <property type="entry name" value="ACP-like_sf"/>
</dbReference>
<keyword evidence="3" id="KW-0596">Phosphopantetheine</keyword>
<dbReference type="Proteomes" id="UP000317940">
    <property type="component" value="Unassembled WGS sequence"/>
</dbReference>
<dbReference type="FunFam" id="3.30.300.30:FF:000010">
    <property type="entry name" value="Enterobactin synthetase component F"/>
    <property type="match status" value="1"/>
</dbReference>
<dbReference type="Pfam" id="PF13193">
    <property type="entry name" value="AMP-binding_C"/>
    <property type="match status" value="1"/>
</dbReference>
<evidence type="ECO:0000259" key="6">
    <source>
        <dbReference type="PROSITE" id="PS50075"/>
    </source>
</evidence>
<dbReference type="GO" id="GO:0031177">
    <property type="term" value="F:phosphopantetheine binding"/>
    <property type="evidence" value="ECO:0007669"/>
    <property type="project" value="InterPro"/>
</dbReference>
<dbReference type="EMBL" id="VIWT01000004">
    <property type="protein sequence ID" value="TWF82684.1"/>
    <property type="molecule type" value="Genomic_DNA"/>
</dbReference>
<comment type="similarity">
    <text evidence="2">Belongs to the ATP-dependent AMP-binding enzyme family.</text>
</comment>
<dbReference type="Gene3D" id="2.30.38.10">
    <property type="entry name" value="Luciferase, Domain 3"/>
    <property type="match status" value="1"/>
</dbReference>
<proteinExistence type="inferred from homology"/>
<dbReference type="InterPro" id="IPR029058">
    <property type="entry name" value="AB_hydrolase_fold"/>
</dbReference>
<gene>
    <name evidence="7" type="ORF">FHX73_14166</name>
</gene>
<dbReference type="NCBIfam" id="TIGR01733">
    <property type="entry name" value="AA-adenyl-dom"/>
    <property type="match status" value="1"/>
</dbReference>
<dbReference type="InterPro" id="IPR010071">
    <property type="entry name" value="AA_adenyl_dom"/>
</dbReference>
<dbReference type="CDD" id="cd12117">
    <property type="entry name" value="A_NRPS_Srf_like"/>
    <property type="match status" value="1"/>
</dbReference>
<dbReference type="InterPro" id="IPR020459">
    <property type="entry name" value="AMP-binding"/>
</dbReference>
<evidence type="ECO:0000256" key="5">
    <source>
        <dbReference type="SAM" id="MobiDB-lite"/>
    </source>
</evidence>
<dbReference type="InterPro" id="IPR000873">
    <property type="entry name" value="AMP-dep_synth/lig_dom"/>
</dbReference>
<dbReference type="InterPro" id="IPR045851">
    <property type="entry name" value="AMP-bd_C_sf"/>
</dbReference>
<keyword evidence="4" id="KW-0597">Phosphoprotein</keyword>
<dbReference type="FunFam" id="3.40.50.12780:FF:000012">
    <property type="entry name" value="Non-ribosomal peptide synthetase"/>
    <property type="match status" value="1"/>
</dbReference>
<reference evidence="7 8" key="1">
    <citation type="submission" date="2019-06" db="EMBL/GenBank/DDBJ databases">
        <title>Sequencing the genomes of 1000 actinobacteria strains.</title>
        <authorList>
            <person name="Klenk H.-P."/>
        </authorList>
    </citation>
    <scope>NUCLEOTIDE SEQUENCE [LARGE SCALE GENOMIC DNA]</scope>
    <source>
        <strain evidence="7 8">DSM 44826</strain>
    </source>
</reference>
<dbReference type="Gene3D" id="3.40.50.980">
    <property type="match status" value="2"/>
</dbReference>
<dbReference type="PANTHER" id="PTHR45527">
    <property type="entry name" value="NONRIBOSOMAL PEPTIDE SYNTHETASE"/>
    <property type="match status" value="1"/>
</dbReference>
<evidence type="ECO:0000313" key="8">
    <source>
        <dbReference type="Proteomes" id="UP000317940"/>
    </source>
</evidence>
<dbReference type="Pfam" id="PF00550">
    <property type="entry name" value="PP-binding"/>
    <property type="match status" value="1"/>
</dbReference>
<dbReference type="PROSITE" id="PS00012">
    <property type="entry name" value="PHOSPHOPANTETHEINE"/>
    <property type="match status" value="1"/>
</dbReference>
<dbReference type="SUPFAM" id="SSF56801">
    <property type="entry name" value="Acetyl-CoA synthetase-like"/>
    <property type="match status" value="1"/>
</dbReference>
<dbReference type="InterPro" id="IPR020806">
    <property type="entry name" value="PKS_PP-bd"/>
</dbReference>
<name>A0A561T6E8_9ACTN</name>
<dbReference type="OrthoDB" id="3860469at2"/>
<dbReference type="GO" id="GO:0043041">
    <property type="term" value="P:amino acid activation for nonribosomal peptide biosynthetic process"/>
    <property type="evidence" value="ECO:0007669"/>
    <property type="project" value="TreeGrafter"/>
</dbReference>
<evidence type="ECO:0000313" key="7">
    <source>
        <dbReference type="EMBL" id="TWF82684.1"/>
    </source>
</evidence>
<dbReference type="InterPro" id="IPR009081">
    <property type="entry name" value="PP-bd_ACP"/>
</dbReference>
<feature type="domain" description="Carrier" evidence="6">
    <location>
        <begin position="524"/>
        <end position="599"/>
    </location>
</feature>
<dbReference type="Gene3D" id="3.40.50.1820">
    <property type="entry name" value="alpha/beta hydrolase"/>
    <property type="match status" value="1"/>
</dbReference>
<evidence type="ECO:0000256" key="4">
    <source>
        <dbReference type="ARBA" id="ARBA00022553"/>
    </source>
</evidence>
<comment type="cofactor">
    <cofactor evidence="1">
        <name>pantetheine 4'-phosphate</name>
        <dbReference type="ChEBI" id="CHEBI:47942"/>
    </cofactor>
</comment>
<dbReference type="GO" id="GO:0005737">
    <property type="term" value="C:cytoplasm"/>
    <property type="evidence" value="ECO:0007669"/>
    <property type="project" value="TreeGrafter"/>
</dbReference>
<dbReference type="PROSITE" id="PS00455">
    <property type="entry name" value="AMP_BINDING"/>
    <property type="match status" value="1"/>
</dbReference>
<dbReference type="Gene3D" id="3.30.300.30">
    <property type="match status" value="1"/>
</dbReference>
<keyword evidence="8" id="KW-1185">Reference proteome</keyword>
<dbReference type="InterPro" id="IPR006162">
    <property type="entry name" value="Ppantetheine_attach_site"/>
</dbReference>
<protein>
    <submittedName>
        <fullName evidence="7">Amino acid adenylation domain-containing protein</fullName>
    </submittedName>
</protein>
<dbReference type="SUPFAM" id="SSF47336">
    <property type="entry name" value="ACP-like"/>
    <property type="match status" value="1"/>
</dbReference>
<comment type="caution">
    <text evidence="7">The sequence shown here is derived from an EMBL/GenBank/DDBJ whole genome shotgun (WGS) entry which is preliminary data.</text>
</comment>
<evidence type="ECO:0000256" key="3">
    <source>
        <dbReference type="ARBA" id="ARBA00022450"/>
    </source>
</evidence>
<accession>A0A561T6E8</accession>
<dbReference type="PRINTS" id="PR00154">
    <property type="entry name" value="AMPBINDING"/>
</dbReference>
<evidence type="ECO:0000256" key="1">
    <source>
        <dbReference type="ARBA" id="ARBA00001957"/>
    </source>
</evidence>
<dbReference type="GO" id="GO:0072330">
    <property type="term" value="P:monocarboxylic acid biosynthetic process"/>
    <property type="evidence" value="ECO:0007669"/>
    <property type="project" value="UniProtKB-ARBA"/>
</dbReference>
<dbReference type="PANTHER" id="PTHR45527:SF1">
    <property type="entry name" value="FATTY ACID SYNTHASE"/>
    <property type="match status" value="1"/>
</dbReference>
<dbReference type="FunFam" id="3.40.50.980:FF:000001">
    <property type="entry name" value="Non-ribosomal peptide synthetase"/>
    <property type="match status" value="1"/>
</dbReference>
<dbReference type="InterPro" id="IPR020845">
    <property type="entry name" value="AMP-binding_CS"/>
</dbReference>
<dbReference type="FunFam" id="1.10.1200.10:FF:000016">
    <property type="entry name" value="Non-ribosomal peptide synthase"/>
    <property type="match status" value="1"/>
</dbReference>
<organism evidence="7 8">
    <name type="scientific">Kitasatospora viridis</name>
    <dbReference type="NCBI Taxonomy" id="281105"/>
    <lineage>
        <taxon>Bacteria</taxon>
        <taxon>Bacillati</taxon>
        <taxon>Actinomycetota</taxon>
        <taxon>Actinomycetes</taxon>
        <taxon>Kitasatosporales</taxon>
        <taxon>Streptomycetaceae</taxon>
        <taxon>Kitasatospora</taxon>
    </lineage>
</organism>
<dbReference type="Pfam" id="PF00501">
    <property type="entry name" value="AMP-binding"/>
    <property type="match status" value="1"/>
</dbReference>
<dbReference type="AlphaFoldDB" id="A0A561T6E8"/>
<dbReference type="PROSITE" id="PS50075">
    <property type="entry name" value="CARRIER"/>
    <property type="match status" value="1"/>
</dbReference>